<keyword evidence="2" id="KW-1185">Reference proteome</keyword>
<name>A0A8S1NYP8_9CILI</name>
<organism evidence="1 2">
    <name type="scientific">Paramecium sonneborni</name>
    <dbReference type="NCBI Taxonomy" id="65129"/>
    <lineage>
        <taxon>Eukaryota</taxon>
        <taxon>Sar</taxon>
        <taxon>Alveolata</taxon>
        <taxon>Ciliophora</taxon>
        <taxon>Intramacronucleata</taxon>
        <taxon>Oligohymenophorea</taxon>
        <taxon>Peniculida</taxon>
        <taxon>Parameciidae</taxon>
        <taxon>Paramecium</taxon>
    </lineage>
</organism>
<protein>
    <submittedName>
        <fullName evidence="1">Uncharacterized protein</fullName>
    </submittedName>
</protein>
<dbReference type="AlphaFoldDB" id="A0A8S1NYP8"/>
<dbReference type="EMBL" id="CAJJDN010000067">
    <property type="protein sequence ID" value="CAD8096920.1"/>
    <property type="molecule type" value="Genomic_DNA"/>
</dbReference>
<evidence type="ECO:0000313" key="1">
    <source>
        <dbReference type="EMBL" id="CAD8096920.1"/>
    </source>
</evidence>
<evidence type="ECO:0000313" key="2">
    <source>
        <dbReference type="Proteomes" id="UP000692954"/>
    </source>
</evidence>
<dbReference type="Proteomes" id="UP000692954">
    <property type="component" value="Unassembled WGS sequence"/>
</dbReference>
<reference evidence="1" key="1">
    <citation type="submission" date="2021-01" db="EMBL/GenBank/DDBJ databases">
        <authorList>
            <consortium name="Genoscope - CEA"/>
            <person name="William W."/>
        </authorList>
    </citation>
    <scope>NUCLEOTIDE SEQUENCE</scope>
</reference>
<gene>
    <name evidence="1" type="ORF">PSON_ATCC_30995.1.T0670137</name>
</gene>
<proteinExistence type="predicted"/>
<sequence length="173" mass="20914">MNCRIDQEIHSIQYQSNLLPKELSLQLIKYLIIYFQQIQQILRQYIYLATIQLIDDQPTSQAKFKANIVSYSEFRRTRTIQQNKQLILVYYDLIQKSLKNLTLPKIKMFILQKLLLAYPKLVHIQLDENLPFYNVIFIQKMRSQWIFHCQIILFSSPYYINQFLFKASKLQNK</sequence>
<accession>A0A8S1NYP8</accession>
<comment type="caution">
    <text evidence="1">The sequence shown here is derived from an EMBL/GenBank/DDBJ whole genome shotgun (WGS) entry which is preliminary data.</text>
</comment>